<dbReference type="PANTHER" id="PTHR36694">
    <property type="entry name" value="PASIFLORA 1, ISOFORM A-RELATED"/>
    <property type="match status" value="1"/>
</dbReference>
<evidence type="ECO:0000313" key="4">
    <source>
        <dbReference type="Proteomes" id="UP000291343"/>
    </source>
</evidence>
<keyword evidence="4" id="KW-1185">Reference proteome</keyword>
<feature type="transmembrane region" description="Helical" evidence="1">
    <location>
        <begin position="293"/>
        <end position="314"/>
    </location>
</feature>
<evidence type="ECO:0000256" key="1">
    <source>
        <dbReference type="SAM" id="Phobius"/>
    </source>
</evidence>
<feature type="transmembrane region" description="Helical" evidence="1">
    <location>
        <begin position="97"/>
        <end position="117"/>
    </location>
</feature>
<feature type="transmembrane region" description="Helical" evidence="1">
    <location>
        <begin position="228"/>
        <end position="254"/>
    </location>
</feature>
<dbReference type="InParanoid" id="A0A482WWL8"/>
<feature type="transmembrane region" description="Helical" evidence="1">
    <location>
        <begin position="63"/>
        <end position="85"/>
    </location>
</feature>
<dbReference type="EMBL" id="QKKF02023479">
    <property type="protein sequence ID" value="RZF37736.1"/>
    <property type="molecule type" value="Genomic_DNA"/>
</dbReference>
<name>A0A482WWL8_LAOST</name>
<sequence length="330" mass="36405">MALPRLRESLCGCSLETGSKIVGWVNVIVRVLLLVMLIRSAIALSIGLADDPNQGPNRDMYEIGLGLVIFAIALVGLFSILDILLLKGIYNKRPKLMYPWIVVQIIFIILQSLSVFQGPPDQFPLRLGATAIGVGISFYLVLIVNSHYENLKSETSGTDWGSYSAAYGATQLSRTATDFFLIPLCRPFKNLMYHLAGISFSIYGFHLASDDLKREEPGSPAEIKRESFLTYVIIIGSILVFCALFDTILLIGAYKKWPKLLLAWIVCAVISVIASFFAFFPCLLIDVPFITGFPGRIVSIGITIYCILIVNSHYENLQTIAKKTAPVVDA</sequence>
<feature type="transmembrane region" description="Helical" evidence="1">
    <location>
        <begin position="261"/>
        <end position="281"/>
    </location>
</feature>
<keyword evidence="1" id="KW-0472">Membrane</keyword>
<dbReference type="AlphaFoldDB" id="A0A482WWL8"/>
<dbReference type="Proteomes" id="UP000291343">
    <property type="component" value="Unassembled WGS sequence"/>
</dbReference>
<reference evidence="3 4" key="1">
    <citation type="journal article" date="2017" name="Gigascience">
        <title>Genome sequence of the small brown planthopper, Laodelphax striatellus.</title>
        <authorList>
            <person name="Zhu J."/>
            <person name="Jiang F."/>
            <person name="Wang X."/>
            <person name="Yang P."/>
            <person name="Bao Y."/>
            <person name="Zhao W."/>
            <person name="Wang W."/>
            <person name="Lu H."/>
            <person name="Wang Q."/>
            <person name="Cui N."/>
            <person name="Li J."/>
            <person name="Chen X."/>
            <person name="Luo L."/>
            <person name="Yu J."/>
            <person name="Kang L."/>
            <person name="Cui F."/>
        </authorList>
    </citation>
    <scope>NUCLEOTIDE SEQUENCE [LARGE SCALE GENOMIC DNA]</scope>
    <source>
        <strain evidence="3">Lst14</strain>
    </source>
</reference>
<evidence type="ECO:0000259" key="2">
    <source>
        <dbReference type="Pfam" id="PF22954"/>
    </source>
</evidence>
<evidence type="ECO:0000313" key="3">
    <source>
        <dbReference type="EMBL" id="RZF37736.1"/>
    </source>
</evidence>
<feature type="transmembrane region" description="Helical" evidence="1">
    <location>
        <begin position="191"/>
        <end position="208"/>
    </location>
</feature>
<keyword evidence="1" id="KW-0812">Transmembrane</keyword>
<dbReference type="PANTHER" id="PTHR36694:SF11">
    <property type="entry name" value="LP21121P-RELATED"/>
    <property type="match status" value="1"/>
</dbReference>
<accession>A0A482WWL8</accession>
<feature type="transmembrane region" description="Helical" evidence="1">
    <location>
        <begin position="21"/>
        <end position="43"/>
    </location>
</feature>
<keyword evidence="1" id="KW-1133">Transmembrane helix</keyword>
<gene>
    <name evidence="3" type="ORF">LSTR_LSTR003147</name>
</gene>
<dbReference type="OrthoDB" id="8118226at2759"/>
<organism evidence="3 4">
    <name type="scientific">Laodelphax striatellus</name>
    <name type="common">Small brown planthopper</name>
    <name type="synonym">Delphax striatella</name>
    <dbReference type="NCBI Taxonomy" id="195883"/>
    <lineage>
        <taxon>Eukaryota</taxon>
        <taxon>Metazoa</taxon>
        <taxon>Ecdysozoa</taxon>
        <taxon>Arthropoda</taxon>
        <taxon>Hexapoda</taxon>
        <taxon>Insecta</taxon>
        <taxon>Pterygota</taxon>
        <taxon>Neoptera</taxon>
        <taxon>Paraneoptera</taxon>
        <taxon>Hemiptera</taxon>
        <taxon>Auchenorrhyncha</taxon>
        <taxon>Fulgoroidea</taxon>
        <taxon>Delphacidae</taxon>
        <taxon>Criomorphinae</taxon>
        <taxon>Laodelphax</taxon>
    </lineage>
</organism>
<dbReference type="InterPro" id="IPR054291">
    <property type="entry name" value="DUF7027"/>
</dbReference>
<comment type="caution">
    <text evidence="3">The sequence shown here is derived from an EMBL/GenBank/DDBJ whole genome shotgun (WGS) entry which is preliminary data.</text>
</comment>
<feature type="domain" description="DUF7027" evidence="2">
    <location>
        <begin position="18"/>
        <end position="111"/>
    </location>
</feature>
<protein>
    <recommendedName>
        <fullName evidence="2">DUF7027 domain-containing protein</fullName>
    </recommendedName>
</protein>
<dbReference type="Pfam" id="PF22954">
    <property type="entry name" value="DUF7027"/>
    <property type="match status" value="1"/>
</dbReference>
<proteinExistence type="predicted"/>
<feature type="transmembrane region" description="Helical" evidence="1">
    <location>
        <begin position="123"/>
        <end position="144"/>
    </location>
</feature>